<sequence>MAVWTVLAAQDQLDQSKKADAQEARAQASRISTWTMQEKGGKWRVHVMNRSPDPIGNVYLTFRVLPAGMPQVAWAVMLTSVPPCSDMTFRQDQLGYDEDRRAPDSAPEGITMFSTFSTFSTPVPDKPSDKGWQSLTDMDPWLLSGAVGFTDRDGVPWMRANGRLIQTGAPLPNLPGIPGDVVGLPAVRAMDGCDERS</sequence>
<accession>A0AAE6YBG5</accession>
<dbReference type="AlphaFoldDB" id="A0AAE6YBG5"/>
<gene>
    <name evidence="1" type="ORF">HCX60_26585</name>
</gene>
<dbReference type="EMBL" id="CP050692">
    <property type="protein sequence ID" value="QIT46645.1"/>
    <property type="molecule type" value="Genomic_DNA"/>
</dbReference>
<dbReference type="RefSeq" id="WP_143648449.1">
    <property type="nucleotide sequence ID" value="NZ_CM007717.1"/>
</dbReference>
<protein>
    <submittedName>
        <fullName evidence="1">Uncharacterized protein</fullName>
    </submittedName>
</protein>
<name>A0AAE6YBG5_STRAT</name>
<evidence type="ECO:0000313" key="1">
    <source>
        <dbReference type="EMBL" id="QIT46645.1"/>
    </source>
</evidence>
<evidence type="ECO:0000313" key="2">
    <source>
        <dbReference type="Proteomes" id="UP000502504"/>
    </source>
</evidence>
<dbReference type="Proteomes" id="UP000502504">
    <property type="component" value="Chromosome"/>
</dbReference>
<organism evidence="1 2">
    <name type="scientific">Streptomyces antibioticus</name>
    <dbReference type="NCBI Taxonomy" id="1890"/>
    <lineage>
        <taxon>Bacteria</taxon>
        <taxon>Bacillati</taxon>
        <taxon>Actinomycetota</taxon>
        <taxon>Actinomycetes</taxon>
        <taxon>Kitasatosporales</taxon>
        <taxon>Streptomycetaceae</taxon>
        <taxon>Streptomyces</taxon>
    </lineage>
</organism>
<proteinExistence type="predicted"/>
<reference evidence="1 2" key="1">
    <citation type="submission" date="2020-03" db="EMBL/GenBank/DDBJ databases">
        <title>Is there a link between lipid content and antibiotic production in Streptomyces?</title>
        <authorList>
            <person name="David M."/>
            <person name="Lejeune C."/>
            <person name="Abreu S."/>
            <person name="Thibessard A."/>
            <person name="Leblond P."/>
            <person name="Chaminade P."/>
            <person name="Virolle M.-J."/>
        </authorList>
    </citation>
    <scope>NUCLEOTIDE SEQUENCE [LARGE SCALE GENOMIC DNA]</scope>
    <source>
        <strain evidence="1 2">DSM 41481</strain>
    </source>
</reference>